<dbReference type="eggNOG" id="COG3377">
    <property type="taxonomic scope" value="Bacteria"/>
</dbReference>
<accession>E6SHI1</accession>
<protein>
    <recommendedName>
        <fullName evidence="3">DUF1805 domain-containing protein</fullName>
    </recommendedName>
</protein>
<dbReference type="KEGG" id="tmr:Tmar_1667"/>
<evidence type="ECO:0000313" key="1">
    <source>
        <dbReference type="EMBL" id="ADU51776.1"/>
    </source>
</evidence>
<dbReference type="Pfam" id="PF08827">
    <property type="entry name" value="DUF1805"/>
    <property type="match status" value="1"/>
</dbReference>
<evidence type="ECO:0000313" key="2">
    <source>
        <dbReference type="Proteomes" id="UP000008915"/>
    </source>
</evidence>
<dbReference type="InterPro" id="IPR014931">
    <property type="entry name" value="DUF1805"/>
</dbReference>
<dbReference type="AlphaFoldDB" id="E6SHI1"/>
<gene>
    <name evidence="1" type="ordered locus">Tmar_1667</name>
</gene>
<dbReference type="SUPFAM" id="SSF102891">
    <property type="entry name" value="Hypothetical protein Ta1206"/>
    <property type="match status" value="1"/>
</dbReference>
<dbReference type="InterPro" id="IPR036493">
    <property type="entry name" value="YunC_sf"/>
</dbReference>
<dbReference type="STRING" id="644966.Tmar_1667"/>
<keyword evidence="2" id="KW-1185">Reference proteome</keyword>
<reference evidence="2" key="2">
    <citation type="journal article" date="2010" name="Stand. Genomic Sci.">
        <title>Complete genome sequence of Thermaerobacter marianensis type strain (7p75aT).</title>
        <authorList>
            <person name="Han C."/>
            <person name="Gu W."/>
            <person name="Zhang X."/>
            <person name="Lapidus A."/>
            <person name="Nolan M."/>
            <person name="Copeland A."/>
            <person name="Lucas S."/>
            <person name="Glavina Del Rio T."/>
            <person name="Tice H."/>
            <person name="Cheng J."/>
            <person name="Tapia R."/>
            <person name="Goodwin L."/>
            <person name="Pitluck S."/>
            <person name="Pagani I."/>
            <person name="Ivanova N."/>
            <person name="Mavromatis K."/>
            <person name="Mikhailova N."/>
            <person name="Pati A."/>
            <person name="Chen A."/>
            <person name="Palaniappan K."/>
            <person name="Land M."/>
            <person name="Hauser L."/>
            <person name="Chang Y."/>
            <person name="Jeffries C."/>
            <person name="Schneider S."/>
            <person name="Rohde M."/>
            <person name="Goker M."/>
            <person name="Pukall R."/>
            <person name="Woyke T."/>
            <person name="Bristow J."/>
            <person name="Eisen J."/>
            <person name="Markowitz V."/>
            <person name="Hugenholtz P."/>
            <person name="Kyrpides N."/>
            <person name="Klenk H."/>
            <person name="Detter J."/>
        </authorList>
    </citation>
    <scope>NUCLEOTIDE SEQUENCE [LARGE SCALE GENOMIC DNA]</scope>
    <source>
        <strain evidence="2">ATCC 700841 / DSM 12885 / JCM 10246 / 7p75a</strain>
    </source>
</reference>
<dbReference type="Gene3D" id="3.30.1980.10">
    <property type="entry name" value="Hypothetical protein YunC"/>
    <property type="match status" value="1"/>
</dbReference>
<name>E6SHI1_THEM7</name>
<evidence type="ECO:0008006" key="3">
    <source>
        <dbReference type="Google" id="ProtNLM"/>
    </source>
</evidence>
<dbReference type="Proteomes" id="UP000008915">
    <property type="component" value="Chromosome"/>
</dbReference>
<proteinExistence type="predicted"/>
<dbReference type="HOGENOM" id="CLU_160472_0_0_9"/>
<reference evidence="1 2" key="1">
    <citation type="journal article" date="2010" name="Stand. Genomic Sci.">
        <title>Complete genome sequence of Thermaerobacter marianensis type strain (7p75a).</title>
        <authorList>
            <person name="Han C."/>
            <person name="Gu W."/>
            <person name="Zhang X."/>
            <person name="Lapidus A."/>
            <person name="Nolan M."/>
            <person name="Copeland A."/>
            <person name="Lucas S."/>
            <person name="Del Rio T.G."/>
            <person name="Tice H."/>
            <person name="Cheng J.F."/>
            <person name="Tapia R."/>
            <person name="Goodwin L."/>
            <person name="Pitluck S."/>
            <person name="Pagani I."/>
            <person name="Ivanova N."/>
            <person name="Mavromatis K."/>
            <person name="Mikhailova N."/>
            <person name="Pati A."/>
            <person name="Chen A."/>
            <person name="Palaniappan K."/>
            <person name="Land M."/>
            <person name="Hauser L."/>
            <person name="Chang Y.J."/>
            <person name="Jeffries C.D."/>
            <person name="Schneider S."/>
            <person name="Rohde M."/>
            <person name="Goker M."/>
            <person name="Pukall R."/>
            <person name="Woyke T."/>
            <person name="Bristow J."/>
            <person name="Eisen J.A."/>
            <person name="Markowitz V."/>
            <person name="Hugenholtz P."/>
            <person name="Kyrpides N.C."/>
            <person name="Klenk H.P."/>
            <person name="Detter J.C."/>
        </authorList>
    </citation>
    <scope>NUCLEOTIDE SEQUENCE [LARGE SCALE GENOMIC DNA]</scope>
    <source>
        <strain evidence="2">ATCC 700841 / DSM 12885 / JCM 10246 / 7p75a</strain>
    </source>
</reference>
<sequence>MGMPVVEVRPIPLTGGTAIGVKVDLPKTRLVAIATPAGYIMCGALDVRLLDDLLGARRIVAGRALGVRDFDDLLDRPLESVTHTARAIGIQPGMKGREALERLLAVEPAPAPGPAAGGAGAAAG</sequence>
<organism evidence="1 2">
    <name type="scientific">Thermaerobacter marianensis (strain ATCC 700841 / DSM 12885 / JCM 10246 / 7p75a)</name>
    <dbReference type="NCBI Taxonomy" id="644966"/>
    <lineage>
        <taxon>Bacteria</taxon>
        <taxon>Bacillati</taxon>
        <taxon>Bacillota</taxon>
        <taxon>Clostridia</taxon>
        <taxon>Eubacteriales</taxon>
        <taxon>Clostridiales Family XVII. Incertae Sedis</taxon>
        <taxon>Thermaerobacter</taxon>
    </lineage>
</organism>
<dbReference type="EMBL" id="CP002344">
    <property type="protein sequence ID" value="ADU51776.1"/>
    <property type="molecule type" value="Genomic_DNA"/>
</dbReference>